<gene>
    <name evidence="2" type="ORF">F7O44_05695</name>
</gene>
<feature type="transmembrane region" description="Helical" evidence="1">
    <location>
        <begin position="72"/>
        <end position="93"/>
    </location>
</feature>
<reference evidence="2 3" key="1">
    <citation type="submission" date="2019-11" db="EMBL/GenBank/DDBJ databases">
        <authorList>
            <person name="Li X.-J."/>
            <person name="Feng X.-M."/>
        </authorList>
    </citation>
    <scope>NUCLEOTIDE SEQUENCE [LARGE SCALE GENOMIC DNA]</scope>
    <source>
        <strain evidence="2 3">XMNu-373</strain>
    </source>
</reference>
<feature type="transmembrane region" description="Helical" evidence="1">
    <location>
        <begin position="23"/>
        <end position="52"/>
    </location>
</feature>
<accession>A0A7K3M0Z2</accession>
<keyword evidence="3" id="KW-1185">Reference proteome</keyword>
<keyword evidence="1" id="KW-0812">Transmembrane</keyword>
<name>A0A7K3M0Z2_9ACTN</name>
<dbReference type="Proteomes" id="UP000460435">
    <property type="component" value="Unassembled WGS sequence"/>
</dbReference>
<evidence type="ECO:0000313" key="2">
    <source>
        <dbReference type="EMBL" id="NDL56562.1"/>
    </source>
</evidence>
<feature type="transmembrane region" description="Helical" evidence="1">
    <location>
        <begin position="105"/>
        <end position="126"/>
    </location>
</feature>
<comment type="caution">
    <text evidence="2">The sequence shown here is derived from an EMBL/GenBank/DDBJ whole genome shotgun (WGS) entry which is preliminary data.</text>
</comment>
<feature type="transmembrane region" description="Helical" evidence="1">
    <location>
        <begin position="190"/>
        <end position="212"/>
    </location>
</feature>
<feature type="transmembrane region" description="Helical" evidence="1">
    <location>
        <begin position="224"/>
        <end position="247"/>
    </location>
</feature>
<keyword evidence="1" id="KW-1133">Transmembrane helix</keyword>
<sequence>MTSALASTTGQRYRRELQCARELSVSMGFVTLVFLAVVVVFFAAGGVLQAVVGGLHADGGWGSVWEYSQQAMRYYPMSIGVMLVPALMPAYVANGVTRREFTVGAVLMISGIAIGLGVVGAIGFAVEDAIFGWAGHATVYNFPHLFDGPGDVVAVVAVVGEFALHTSSHMVAGWLIGYTYYRYGGWTGTFLLPLTILPALAVEFLLGVSWIGGLLMDHTGYERLALPIVIPAVLATIAAAVLLIYFLTRRLAIKP</sequence>
<protein>
    <submittedName>
        <fullName evidence="2">Uncharacterized protein</fullName>
    </submittedName>
</protein>
<feature type="transmembrane region" description="Helical" evidence="1">
    <location>
        <begin position="152"/>
        <end position="178"/>
    </location>
</feature>
<dbReference type="EMBL" id="WLZY01000001">
    <property type="protein sequence ID" value="NDL56562.1"/>
    <property type="molecule type" value="Genomic_DNA"/>
</dbReference>
<evidence type="ECO:0000256" key="1">
    <source>
        <dbReference type="SAM" id="Phobius"/>
    </source>
</evidence>
<evidence type="ECO:0000313" key="3">
    <source>
        <dbReference type="Proteomes" id="UP000460435"/>
    </source>
</evidence>
<proteinExistence type="predicted"/>
<dbReference type="RefSeq" id="WP_162449124.1">
    <property type="nucleotide sequence ID" value="NZ_WLZY01000001.1"/>
</dbReference>
<dbReference type="AlphaFoldDB" id="A0A7K3M0Z2"/>
<keyword evidence="1" id="KW-0472">Membrane</keyword>
<organism evidence="2 3">
    <name type="scientific">Phytoactinopolyspora mesophila</name>
    <dbReference type="NCBI Taxonomy" id="2650750"/>
    <lineage>
        <taxon>Bacteria</taxon>
        <taxon>Bacillati</taxon>
        <taxon>Actinomycetota</taxon>
        <taxon>Actinomycetes</taxon>
        <taxon>Jiangellales</taxon>
        <taxon>Jiangellaceae</taxon>
        <taxon>Phytoactinopolyspora</taxon>
    </lineage>
</organism>